<dbReference type="Proteomes" id="UP000190074">
    <property type="component" value="Unassembled WGS sequence"/>
</dbReference>
<gene>
    <name evidence="2" type="ORF">SAMEA2259716_02651</name>
</gene>
<dbReference type="AlphaFoldDB" id="A0A1T9QQ96"/>
<comment type="similarity">
    <text evidence="1">Belongs to the WXG100 family.</text>
</comment>
<reference evidence="2 3" key="1">
    <citation type="submission" date="2016-11" db="EMBL/GenBank/DDBJ databases">
        <authorList>
            <consortium name="Pathogen Informatics"/>
        </authorList>
    </citation>
    <scope>NUCLEOTIDE SEQUENCE [LARGE SCALE GENOMIC DNA]</scope>
    <source>
        <strain evidence="2 3">911</strain>
    </source>
</reference>
<dbReference type="SUPFAM" id="SSF140453">
    <property type="entry name" value="EsxAB dimer-like"/>
    <property type="match status" value="1"/>
</dbReference>
<sequence>MSLKVTPEELEQQAAFADSVANLLVDKHQKLSGQMVNLLESGWKGDGADACHTAWNEWNKGFHLMINGLADEAQALRLAASSYRNTETGSAAGFNDTGTRL</sequence>
<name>A0A1T9QQ96_9MYCO</name>
<dbReference type="InterPro" id="IPR036689">
    <property type="entry name" value="ESAT-6-like_sf"/>
</dbReference>
<organism evidence="2 3">
    <name type="scientific">Mycobacteroides abscessus subsp. massiliense</name>
    <dbReference type="NCBI Taxonomy" id="1962118"/>
    <lineage>
        <taxon>Bacteria</taxon>
        <taxon>Bacillati</taxon>
        <taxon>Actinomycetota</taxon>
        <taxon>Actinomycetes</taxon>
        <taxon>Mycobacteriales</taxon>
        <taxon>Mycobacteriaceae</taxon>
        <taxon>Mycobacteroides</taxon>
        <taxon>Mycobacteroides abscessus</taxon>
    </lineage>
</organism>
<dbReference type="NCBIfam" id="TIGR03930">
    <property type="entry name" value="WXG100_ESAT6"/>
    <property type="match status" value="1"/>
</dbReference>
<dbReference type="EMBL" id="FVGW01000004">
    <property type="protein sequence ID" value="SKM10511.1"/>
    <property type="molecule type" value="Genomic_DNA"/>
</dbReference>
<protein>
    <recommendedName>
        <fullName evidence="1">ESAT-6-like protein</fullName>
    </recommendedName>
</protein>
<dbReference type="Pfam" id="PF06013">
    <property type="entry name" value="WXG100"/>
    <property type="match status" value="1"/>
</dbReference>
<accession>A0A1T9QQ96</accession>
<proteinExistence type="inferred from homology"/>
<dbReference type="Gene3D" id="1.10.287.1060">
    <property type="entry name" value="ESAT-6-like"/>
    <property type="match status" value="1"/>
</dbReference>
<evidence type="ECO:0000313" key="3">
    <source>
        <dbReference type="Proteomes" id="UP000190074"/>
    </source>
</evidence>
<dbReference type="InterPro" id="IPR010310">
    <property type="entry name" value="T7SS_ESAT-6-like"/>
</dbReference>
<evidence type="ECO:0000313" key="2">
    <source>
        <dbReference type="EMBL" id="SKM10511.1"/>
    </source>
</evidence>
<evidence type="ECO:0000256" key="1">
    <source>
        <dbReference type="RuleBase" id="RU362001"/>
    </source>
</evidence>
<dbReference type="RefSeq" id="WP_005066117.1">
    <property type="nucleotide sequence ID" value="NZ_FVAP01000004.1"/>
</dbReference>